<dbReference type="Gene3D" id="3.30.9.10">
    <property type="entry name" value="D-Amino Acid Oxidase, subunit A, domain 2"/>
    <property type="match status" value="1"/>
</dbReference>
<dbReference type="NCBIfam" id="NF009875">
    <property type="entry name" value="PRK13339.1"/>
    <property type="match status" value="1"/>
</dbReference>
<dbReference type="Gene3D" id="3.50.50.60">
    <property type="entry name" value="FAD/NAD(P)-binding domain"/>
    <property type="match status" value="1"/>
</dbReference>
<evidence type="ECO:0000256" key="7">
    <source>
        <dbReference type="ARBA" id="ARBA00022827"/>
    </source>
</evidence>
<dbReference type="EC" id="1.1.5.4" evidence="9"/>
<evidence type="ECO:0000256" key="5">
    <source>
        <dbReference type="ARBA" id="ARBA00022532"/>
    </source>
</evidence>
<dbReference type="EMBL" id="JBHSNL010000006">
    <property type="protein sequence ID" value="MFC5546680.1"/>
    <property type="molecule type" value="Genomic_DNA"/>
</dbReference>
<dbReference type="PANTHER" id="PTHR43104">
    <property type="entry name" value="L-2-HYDROXYGLUTARATE DEHYDROGENASE, MITOCHONDRIAL"/>
    <property type="match status" value="1"/>
</dbReference>
<comment type="caution">
    <text evidence="10">The sequence shown here is derived from an EMBL/GenBank/DDBJ whole genome shotgun (WGS) entry which is preliminary data.</text>
</comment>
<comment type="similarity">
    <text evidence="4 9">Belongs to the MQO family.</text>
</comment>
<dbReference type="NCBIfam" id="TIGR01320">
    <property type="entry name" value="mal_quin_oxido"/>
    <property type="match status" value="1"/>
</dbReference>
<organism evidence="10 11">
    <name type="scientific">Marinobacter koreensis</name>
    <dbReference type="NCBI Taxonomy" id="335974"/>
    <lineage>
        <taxon>Bacteria</taxon>
        <taxon>Pseudomonadati</taxon>
        <taxon>Pseudomonadota</taxon>
        <taxon>Gammaproteobacteria</taxon>
        <taxon>Pseudomonadales</taxon>
        <taxon>Marinobacteraceae</taxon>
        <taxon>Marinobacter</taxon>
    </lineage>
</organism>
<dbReference type="InterPro" id="IPR036188">
    <property type="entry name" value="FAD/NAD-bd_sf"/>
</dbReference>
<dbReference type="RefSeq" id="WP_248158951.1">
    <property type="nucleotide sequence ID" value="NZ_JAKZAJ010000004.1"/>
</dbReference>
<dbReference type="NCBIfam" id="NF003606">
    <property type="entry name" value="PRK05257.2-1"/>
    <property type="match status" value="1"/>
</dbReference>
<dbReference type="PANTHER" id="PTHR43104:SF2">
    <property type="entry name" value="L-2-HYDROXYGLUTARATE DEHYDROGENASE, MITOCHONDRIAL"/>
    <property type="match status" value="1"/>
</dbReference>
<accession>A0ABW0RSP5</accession>
<protein>
    <recommendedName>
        <fullName evidence="9">Probable malate:quinone oxidoreductase</fullName>
        <ecNumber evidence="9">1.1.5.4</ecNumber>
    </recommendedName>
    <alternativeName>
        <fullName evidence="9">MQO</fullName>
    </alternativeName>
    <alternativeName>
        <fullName evidence="9">Malate dehydrogenase [quinone]</fullName>
    </alternativeName>
</protein>
<dbReference type="HAMAP" id="MF_00212">
    <property type="entry name" value="MQO"/>
    <property type="match status" value="1"/>
</dbReference>
<proteinExistence type="inferred from homology"/>
<dbReference type="NCBIfam" id="NF003613">
    <property type="entry name" value="PRK05257.3-4"/>
    <property type="match status" value="1"/>
</dbReference>
<evidence type="ECO:0000313" key="11">
    <source>
        <dbReference type="Proteomes" id="UP001596055"/>
    </source>
</evidence>
<dbReference type="GO" id="GO:0008924">
    <property type="term" value="F:L-malate dehydrogenase (quinone) activity"/>
    <property type="evidence" value="ECO:0007669"/>
    <property type="project" value="UniProtKB-EC"/>
</dbReference>
<evidence type="ECO:0000256" key="1">
    <source>
        <dbReference type="ARBA" id="ARBA00001139"/>
    </source>
</evidence>
<evidence type="ECO:0000256" key="9">
    <source>
        <dbReference type="HAMAP-Rule" id="MF_00212"/>
    </source>
</evidence>
<dbReference type="InterPro" id="IPR006231">
    <property type="entry name" value="MQO"/>
</dbReference>
<name>A0ABW0RSP5_9GAMM</name>
<gene>
    <name evidence="9 10" type="primary">mqo</name>
    <name evidence="10" type="ORF">ACFPQA_16560</name>
</gene>
<comment type="cofactor">
    <cofactor evidence="2 9">
        <name>FAD</name>
        <dbReference type="ChEBI" id="CHEBI:57692"/>
    </cofactor>
</comment>
<dbReference type="SUPFAM" id="SSF51905">
    <property type="entry name" value="FAD/NAD(P)-binding domain"/>
    <property type="match status" value="1"/>
</dbReference>
<keyword evidence="11" id="KW-1185">Reference proteome</keyword>
<sequence length="508" mass="55060">MASQNTDILLIGGGVMSVTLASLISQLDGSRSITLVEQAGQLGDESSEAWNNAGTGHAGYCELNYTPQQADGSIETKRALAINERFEISLQFWSSLVKRGLLPDPAHFIHNVPHLSWVQGADACDFLRRRHAALQSHPLFGEMEFSEQPETLNNWLPLIMGSRPDNTPAAATKVAHGSDVNFGALTRLLGQTLSKQDNTDIRLGTRVTGLKRDGKGWRATVKHLETGETTEINAGFVFIGAGGAALSLLQKAGVPEARGYGGFPVSGLWLACENESLALDHHAKVYSQAPVGAPPMSVPHLDTRFIDGKPALLFGPFAGFTTRFLKTGGILDLVKSVRGHNLRNLLDVAVANWPLTRYLIKEALSSRDARLDELSKFFPDHDPEQWHLRRAGQRVQIIKPNERNRGTLEFGTEVLTTGDRSLAALLGASPGASTCVSAMLDVIERCLPELATGSHRQTLQTLIPSYGQSLLTDRSLLGDVRQMTVSTLGLNSKSSQPSKLTSERSVYS</sequence>
<dbReference type="Pfam" id="PF06039">
    <property type="entry name" value="Mqo"/>
    <property type="match status" value="1"/>
</dbReference>
<comment type="catalytic activity">
    <reaction evidence="1 9">
        <text>(S)-malate + a quinone = a quinol + oxaloacetate</text>
        <dbReference type="Rhea" id="RHEA:46012"/>
        <dbReference type="ChEBI" id="CHEBI:15589"/>
        <dbReference type="ChEBI" id="CHEBI:16452"/>
        <dbReference type="ChEBI" id="CHEBI:24646"/>
        <dbReference type="ChEBI" id="CHEBI:132124"/>
        <dbReference type="EC" id="1.1.5.4"/>
    </reaction>
</comment>
<keyword evidence="5 9" id="KW-0816">Tricarboxylic acid cycle</keyword>
<dbReference type="NCBIfam" id="NF003611">
    <property type="entry name" value="PRK05257.3-2"/>
    <property type="match status" value="1"/>
</dbReference>
<comment type="pathway">
    <text evidence="3 9">Carbohydrate metabolism; tricarboxylic acid cycle; oxaloacetate from (S)-malate (quinone route): step 1/1.</text>
</comment>
<evidence type="ECO:0000256" key="8">
    <source>
        <dbReference type="ARBA" id="ARBA00023002"/>
    </source>
</evidence>
<keyword evidence="6 9" id="KW-0285">Flavoprotein</keyword>
<evidence type="ECO:0000256" key="3">
    <source>
        <dbReference type="ARBA" id="ARBA00005012"/>
    </source>
</evidence>
<evidence type="ECO:0000256" key="6">
    <source>
        <dbReference type="ARBA" id="ARBA00022630"/>
    </source>
</evidence>
<keyword evidence="7 9" id="KW-0274">FAD</keyword>
<evidence type="ECO:0000256" key="4">
    <source>
        <dbReference type="ARBA" id="ARBA00006389"/>
    </source>
</evidence>
<evidence type="ECO:0000256" key="2">
    <source>
        <dbReference type="ARBA" id="ARBA00001974"/>
    </source>
</evidence>
<keyword evidence="8 9" id="KW-0560">Oxidoreductase</keyword>
<reference evidence="11" key="1">
    <citation type="journal article" date="2019" name="Int. J. Syst. Evol. Microbiol.">
        <title>The Global Catalogue of Microorganisms (GCM) 10K type strain sequencing project: providing services to taxonomists for standard genome sequencing and annotation.</title>
        <authorList>
            <consortium name="The Broad Institute Genomics Platform"/>
            <consortium name="The Broad Institute Genome Sequencing Center for Infectious Disease"/>
            <person name="Wu L."/>
            <person name="Ma J."/>
        </authorList>
    </citation>
    <scope>NUCLEOTIDE SEQUENCE [LARGE SCALE GENOMIC DNA]</scope>
    <source>
        <strain evidence="11">CGMCC 4.1799</strain>
    </source>
</reference>
<evidence type="ECO:0000313" key="10">
    <source>
        <dbReference type="EMBL" id="MFC5546680.1"/>
    </source>
</evidence>
<dbReference type="Proteomes" id="UP001596055">
    <property type="component" value="Unassembled WGS sequence"/>
</dbReference>